<reference evidence="1" key="1">
    <citation type="submission" date="2023-03" db="EMBL/GenBank/DDBJ databases">
        <title>Andean soil-derived lignocellulolytic bacterial consortium as a source of novel taxa and putative plastic-active enzymes.</title>
        <authorList>
            <person name="Diaz-Garcia L."/>
            <person name="Chuvochina M."/>
            <person name="Feuerriegel G."/>
            <person name="Bunk B."/>
            <person name="Sproer C."/>
            <person name="Streit W.R."/>
            <person name="Rodriguez L.M."/>
            <person name="Overmann J."/>
            <person name="Jimenez D.J."/>
        </authorList>
    </citation>
    <scope>NUCLEOTIDE SEQUENCE</scope>
    <source>
        <strain evidence="1">MAG 3858</strain>
    </source>
</reference>
<dbReference type="InterPro" id="IPR029063">
    <property type="entry name" value="SAM-dependent_MTases_sf"/>
</dbReference>
<dbReference type="PANTHER" id="PTHR43861">
    <property type="entry name" value="TRANS-ACONITATE 2-METHYLTRANSFERASE-RELATED"/>
    <property type="match status" value="1"/>
</dbReference>
<accession>A0AAJ6B6X8</accession>
<evidence type="ECO:0000313" key="1">
    <source>
        <dbReference type="EMBL" id="WEK19665.1"/>
    </source>
</evidence>
<keyword evidence="1" id="KW-0489">Methyltransferase</keyword>
<dbReference type="SUPFAM" id="SSF53335">
    <property type="entry name" value="S-adenosyl-L-methionine-dependent methyltransferases"/>
    <property type="match status" value="1"/>
</dbReference>
<evidence type="ECO:0000313" key="2">
    <source>
        <dbReference type="Proteomes" id="UP001214530"/>
    </source>
</evidence>
<dbReference type="Pfam" id="PF13489">
    <property type="entry name" value="Methyltransf_23"/>
    <property type="match status" value="1"/>
</dbReference>
<proteinExistence type="predicted"/>
<dbReference type="Proteomes" id="UP001214530">
    <property type="component" value="Chromosome"/>
</dbReference>
<protein>
    <submittedName>
        <fullName evidence="1">Class I SAM-dependent methyltransferase</fullName>
    </submittedName>
</protein>
<sequence>MKVTEEEIRPEKIFAEYLELTNKDVVTYFSNVPTSEIVCPACGGTGKIWATKSGFSYRECNDCISIYVSPRPARDAFDAYYTDSPSTKYWATTFYKVTEAARREKLWKPKAQMVKDIIEKNQVSSKINTVIDIGGGYGVFDEELKKIMNINAIVIEPSMHLAQICRDKGLVVIEKFMEDILPNELPDGRKCFVSFELFEHLYDPEVFLKNVLEGMQKDDLFIFTTLSGMGLDIQILGEHAKAISPPHHLNFLNPKSVSKLLEKVGFNVLEAKTPGKLDVDILKNNTQFIKDNFWQNYFKYATQDEQDEMQLFIANAGLSSHMMITCKKP</sequence>
<organism evidence="1 2">
    <name type="scientific">Candidatus Pedobacter colombiensis</name>
    <dbReference type="NCBI Taxonomy" id="3121371"/>
    <lineage>
        <taxon>Bacteria</taxon>
        <taxon>Pseudomonadati</taxon>
        <taxon>Bacteroidota</taxon>
        <taxon>Sphingobacteriia</taxon>
        <taxon>Sphingobacteriales</taxon>
        <taxon>Sphingobacteriaceae</taxon>
        <taxon>Pedobacter</taxon>
    </lineage>
</organism>
<dbReference type="GO" id="GO:0008168">
    <property type="term" value="F:methyltransferase activity"/>
    <property type="evidence" value="ECO:0007669"/>
    <property type="project" value="UniProtKB-KW"/>
</dbReference>
<dbReference type="EMBL" id="CP119313">
    <property type="protein sequence ID" value="WEK19665.1"/>
    <property type="molecule type" value="Genomic_DNA"/>
</dbReference>
<dbReference type="PANTHER" id="PTHR43861:SF6">
    <property type="entry name" value="METHYLTRANSFERASE TYPE 11"/>
    <property type="match status" value="1"/>
</dbReference>
<name>A0AAJ6B6X8_9SPHI</name>
<dbReference type="GO" id="GO:0032259">
    <property type="term" value="P:methylation"/>
    <property type="evidence" value="ECO:0007669"/>
    <property type="project" value="UniProtKB-KW"/>
</dbReference>
<dbReference type="AlphaFoldDB" id="A0AAJ6B6X8"/>
<gene>
    <name evidence="1" type="ORF">P0Y49_00655</name>
</gene>
<dbReference type="Gene3D" id="3.40.50.150">
    <property type="entry name" value="Vaccinia Virus protein VP39"/>
    <property type="match status" value="1"/>
</dbReference>
<keyword evidence="1" id="KW-0808">Transferase</keyword>